<keyword evidence="10" id="KW-1185">Reference proteome</keyword>
<keyword evidence="5" id="KW-0560">Oxidoreductase</keyword>
<dbReference type="Pfam" id="PF02770">
    <property type="entry name" value="Acyl-CoA_dh_M"/>
    <property type="match status" value="1"/>
</dbReference>
<dbReference type="PANTHER" id="PTHR43292">
    <property type="entry name" value="ACYL-COA DEHYDROGENASE"/>
    <property type="match status" value="1"/>
</dbReference>
<comment type="similarity">
    <text evidence="2">Belongs to the acyl-CoA dehydrogenase family.</text>
</comment>
<comment type="cofactor">
    <cofactor evidence="1">
        <name>FAD</name>
        <dbReference type="ChEBI" id="CHEBI:57692"/>
    </cofactor>
</comment>
<dbReference type="Pfam" id="PF00441">
    <property type="entry name" value="Acyl-CoA_dh_1"/>
    <property type="match status" value="1"/>
</dbReference>
<reference evidence="9 10" key="1">
    <citation type="submission" date="2022-10" db="EMBL/GenBank/DDBJ databases">
        <title>paucibacter sp. hw8 Genome sequencing.</title>
        <authorList>
            <person name="Park S."/>
        </authorList>
    </citation>
    <scope>NUCLEOTIDE SEQUENCE [LARGE SCALE GENOMIC DNA]</scope>
    <source>
        <strain evidence="10">hw8</strain>
    </source>
</reference>
<evidence type="ECO:0000313" key="10">
    <source>
        <dbReference type="Proteomes" id="UP001219862"/>
    </source>
</evidence>
<evidence type="ECO:0000256" key="1">
    <source>
        <dbReference type="ARBA" id="ARBA00001974"/>
    </source>
</evidence>
<evidence type="ECO:0000313" key="9">
    <source>
        <dbReference type="EMBL" id="MDC8787098.1"/>
    </source>
</evidence>
<dbReference type="EMBL" id="JAQQXS010000020">
    <property type="protein sequence ID" value="MDC8787098.1"/>
    <property type="molecule type" value="Genomic_DNA"/>
</dbReference>
<evidence type="ECO:0000259" key="7">
    <source>
        <dbReference type="Pfam" id="PF02770"/>
    </source>
</evidence>
<evidence type="ECO:0000256" key="5">
    <source>
        <dbReference type="ARBA" id="ARBA00023002"/>
    </source>
</evidence>
<feature type="domain" description="Acyl-CoA dehydrogenase/oxidase C-terminal" evidence="6">
    <location>
        <begin position="231"/>
        <end position="390"/>
    </location>
</feature>
<dbReference type="RefSeq" id="WP_273598236.1">
    <property type="nucleotide sequence ID" value="NZ_JAQQXS010000020.1"/>
</dbReference>
<dbReference type="InterPro" id="IPR052161">
    <property type="entry name" value="Mycobact_Acyl-CoA_DH"/>
</dbReference>
<comment type="caution">
    <text evidence="9">The sequence shown here is derived from an EMBL/GenBank/DDBJ whole genome shotgun (WGS) entry which is preliminary data.</text>
</comment>
<dbReference type="Gene3D" id="2.40.110.10">
    <property type="entry name" value="Butyryl-CoA Dehydrogenase, subunit A, domain 2"/>
    <property type="match status" value="1"/>
</dbReference>
<dbReference type="PANTHER" id="PTHR43292:SF3">
    <property type="entry name" value="ACYL-COA DEHYDROGENASE FADE29"/>
    <property type="match status" value="1"/>
</dbReference>
<feature type="domain" description="Acyl-CoA dehydrogenase/oxidase N-terminal" evidence="8">
    <location>
        <begin position="6"/>
        <end position="121"/>
    </location>
</feature>
<evidence type="ECO:0000256" key="3">
    <source>
        <dbReference type="ARBA" id="ARBA00022630"/>
    </source>
</evidence>
<evidence type="ECO:0000259" key="8">
    <source>
        <dbReference type="Pfam" id="PF02771"/>
    </source>
</evidence>
<protein>
    <submittedName>
        <fullName evidence="9">Acyl-CoA dehydrogenase family protein</fullName>
    </submittedName>
</protein>
<dbReference type="InterPro" id="IPR009075">
    <property type="entry name" value="AcylCo_DH/oxidase_C"/>
</dbReference>
<gene>
    <name evidence="9" type="ORF">PRZ01_18050</name>
</gene>
<dbReference type="Gene3D" id="1.10.540.10">
    <property type="entry name" value="Acyl-CoA dehydrogenase/oxidase, N-terminal domain"/>
    <property type="match status" value="1"/>
</dbReference>
<dbReference type="SUPFAM" id="SSF47203">
    <property type="entry name" value="Acyl-CoA dehydrogenase C-terminal domain-like"/>
    <property type="match status" value="1"/>
</dbReference>
<proteinExistence type="inferred from homology"/>
<dbReference type="InterPro" id="IPR006091">
    <property type="entry name" value="Acyl-CoA_Oxase/DH_mid-dom"/>
</dbReference>
<keyword evidence="4" id="KW-0274">FAD</keyword>
<dbReference type="SUPFAM" id="SSF56645">
    <property type="entry name" value="Acyl-CoA dehydrogenase NM domain-like"/>
    <property type="match status" value="1"/>
</dbReference>
<dbReference type="InterPro" id="IPR037069">
    <property type="entry name" value="AcylCoA_DH/ox_N_sf"/>
</dbReference>
<evidence type="ECO:0000259" key="6">
    <source>
        <dbReference type="Pfam" id="PF00441"/>
    </source>
</evidence>
<evidence type="ECO:0000256" key="2">
    <source>
        <dbReference type="ARBA" id="ARBA00009347"/>
    </source>
</evidence>
<evidence type="ECO:0000256" key="4">
    <source>
        <dbReference type="ARBA" id="ARBA00022827"/>
    </source>
</evidence>
<dbReference type="InterPro" id="IPR013786">
    <property type="entry name" value="AcylCoA_DH/ox_N"/>
</dbReference>
<feature type="domain" description="Acyl-CoA oxidase/dehydrogenase middle" evidence="7">
    <location>
        <begin position="127"/>
        <end position="219"/>
    </location>
</feature>
<dbReference type="InterPro" id="IPR046373">
    <property type="entry name" value="Acyl-CoA_Oxase/DH_mid-dom_sf"/>
</dbReference>
<dbReference type="InterPro" id="IPR009100">
    <property type="entry name" value="AcylCoA_DH/oxidase_NM_dom_sf"/>
</dbReference>
<organism evidence="9 10">
    <name type="scientific">Roseateles koreensis</name>
    <dbReference type="NCBI Taxonomy" id="2987526"/>
    <lineage>
        <taxon>Bacteria</taxon>
        <taxon>Pseudomonadati</taxon>
        <taxon>Pseudomonadota</taxon>
        <taxon>Betaproteobacteria</taxon>
        <taxon>Burkholderiales</taxon>
        <taxon>Sphaerotilaceae</taxon>
        <taxon>Roseateles</taxon>
    </lineage>
</organism>
<sequence length="392" mass="43889">MDLNFTAEEQAFRSEVRQWVAQNLPADISYKVHNALRLSKDDLQRWAKILGAKGWHGWAWPKQFGGPGWNAVQRHLFEEECALAGAPRILPFGPVMVAPVIMAFGSREQQERHLPGIMSGEVWWSQGYSEPGAGSDLAGLKTRAERQGDKYIVNGQKTWTTLGQHGDWIFCLVRTDNSGKPQTGISFLLIDMKSPGVTVRPIVMLDGEHEVNEVFFDNVEVPVGNLVGEENKGWTYAKYLLAHERTNIADVNRGKRELERLKRIAKAEGLWEDTRFRDQIALLEVDLVALEMMVLRVLSAEKSGKQSLDVAGLLKIHGSEIQQRYTELMMQAAGPFALPFIHEAMEAGWQGDHVGAAHCAPLASHYFNYRKTTIYGGSNEVQRNIVAQTVLG</sequence>
<dbReference type="Pfam" id="PF02771">
    <property type="entry name" value="Acyl-CoA_dh_N"/>
    <property type="match status" value="1"/>
</dbReference>
<dbReference type="Proteomes" id="UP001219862">
    <property type="component" value="Unassembled WGS sequence"/>
</dbReference>
<name>A0ABT5KVX6_9BURK</name>
<dbReference type="Gene3D" id="1.20.140.10">
    <property type="entry name" value="Butyryl-CoA Dehydrogenase, subunit A, domain 3"/>
    <property type="match status" value="1"/>
</dbReference>
<keyword evidence="3" id="KW-0285">Flavoprotein</keyword>
<dbReference type="InterPro" id="IPR036250">
    <property type="entry name" value="AcylCo_DH-like_C"/>
</dbReference>
<accession>A0ABT5KVX6</accession>